<dbReference type="EMBL" id="HG994582">
    <property type="protein sequence ID" value="CAF2897835.1"/>
    <property type="molecule type" value="Genomic_DNA"/>
</dbReference>
<evidence type="ECO:0000313" key="3">
    <source>
        <dbReference type="EMBL" id="CDW23181.1"/>
    </source>
</evidence>
<sequence>MKVSTLAVVSLLSLAALLQAAPSNREERTLGLITTAGAVLGSSVKPLASAATNVIGSAGAAATSALAVASAVKPLIVLGLGKYALWNLINRPGGLSFTAGAGGNNLGLTAGFNGGLSGPSASSGYNTGYSSSNFEGTPAFVSHEPSVVQSVGEWREEPAWAQDNVASAPAAVWNAPAQW</sequence>
<keyword evidence="4" id="KW-1185">Reference proteome</keyword>
<feature type="signal peptide" evidence="1">
    <location>
        <begin position="1"/>
        <end position="20"/>
    </location>
</feature>
<feature type="chain" id="PRO_5035992953" evidence="1">
    <location>
        <begin position="21"/>
        <end position="179"/>
    </location>
</feature>
<keyword evidence="1" id="KW-0732">Signal</keyword>
<name>A0A0K2TCJ9_LEPSM</name>
<evidence type="ECO:0000313" key="4">
    <source>
        <dbReference type="Proteomes" id="UP000675881"/>
    </source>
</evidence>
<dbReference type="EMBL" id="HACA01005820">
    <property type="protein sequence ID" value="CDW23181.1"/>
    <property type="molecule type" value="Transcribed_RNA"/>
</dbReference>
<accession>A0A0K2TCJ9</accession>
<proteinExistence type="predicted"/>
<reference evidence="2" key="2">
    <citation type="submission" date="2021-02" db="EMBL/GenBank/DDBJ databases">
        <authorList>
            <person name="Bekaert M."/>
        </authorList>
    </citation>
    <scope>NUCLEOTIDE SEQUENCE</scope>
    <source>
        <strain evidence="2">IoA-00</strain>
    </source>
</reference>
<evidence type="ECO:0000313" key="2">
    <source>
        <dbReference type="EMBL" id="CAF2897835.1"/>
    </source>
</evidence>
<organism evidence="3">
    <name type="scientific">Lepeophtheirus salmonis</name>
    <name type="common">Salmon louse</name>
    <name type="synonym">Caligus salmonis</name>
    <dbReference type="NCBI Taxonomy" id="72036"/>
    <lineage>
        <taxon>Eukaryota</taxon>
        <taxon>Metazoa</taxon>
        <taxon>Ecdysozoa</taxon>
        <taxon>Arthropoda</taxon>
        <taxon>Crustacea</taxon>
        <taxon>Multicrustacea</taxon>
        <taxon>Hexanauplia</taxon>
        <taxon>Copepoda</taxon>
        <taxon>Siphonostomatoida</taxon>
        <taxon>Caligidae</taxon>
        <taxon>Lepeophtheirus</taxon>
    </lineage>
</organism>
<evidence type="ECO:0000256" key="1">
    <source>
        <dbReference type="SAM" id="SignalP"/>
    </source>
</evidence>
<dbReference type="Proteomes" id="UP000675881">
    <property type="component" value="Chromosome 3"/>
</dbReference>
<reference evidence="3" key="1">
    <citation type="submission" date="2014-05" db="EMBL/GenBank/DDBJ databases">
        <authorList>
            <person name="Chronopoulou M."/>
        </authorList>
    </citation>
    <scope>NUCLEOTIDE SEQUENCE</scope>
    <source>
        <tissue evidence="3">Whole organism</tissue>
    </source>
</reference>
<dbReference type="AlphaFoldDB" id="A0A0K2TCJ9"/>
<gene>
    <name evidence="2" type="ORF">LSAA_8102</name>
</gene>
<protein>
    <submittedName>
        <fullName evidence="2">(salmon louse) hypothetical protein</fullName>
    </submittedName>
</protein>